<dbReference type="PROSITE" id="PS51257">
    <property type="entry name" value="PROKAR_LIPOPROTEIN"/>
    <property type="match status" value="1"/>
</dbReference>
<reference evidence="1 2" key="1">
    <citation type="submission" date="2018-08" db="EMBL/GenBank/DDBJ databases">
        <title>A genome reference for cultivated species of the human gut microbiota.</title>
        <authorList>
            <person name="Zou Y."/>
            <person name="Xue W."/>
            <person name="Luo G."/>
        </authorList>
    </citation>
    <scope>NUCLEOTIDE SEQUENCE [LARGE SCALE GENOMIC DNA]</scope>
    <source>
        <strain evidence="1 2">AF16-14</strain>
    </source>
</reference>
<proteinExistence type="predicted"/>
<evidence type="ECO:0000313" key="2">
    <source>
        <dbReference type="Proteomes" id="UP000284243"/>
    </source>
</evidence>
<dbReference type="RefSeq" id="WP_022159630.1">
    <property type="nucleotide sequence ID" value="NZ_CABJFF010000005.1"/>
</dbReference>
<gene>
    <name evidence="1" type="ORF">DWW57_06680</name>
</gene>
<sequence>MKTRWLIYILLGVFLSSCYKEENIEGEEDEPKYKVEDSEDPLDHFIYGFYHDYGVFILYDYEEVDYRWNMSTVLDVELIKQTDKVTLNEGLAYLDNVLFQYYTDDFKKHYFPFKILLADSVQVLKNGVWYPDEPATAGLSFLGIGRIRNGIGEIPADSLFELRGKVQAAFWANFLYNNEMMDLPEAFWNISEDYYGGNLKLVDGNSGLKPDEIDMKKYGFWDRDRTADNGTNYCMAPNKTLDINQFIDMVTTHTTAEMEALIAPYDRLKDKYHLLVNQLKEVYGVDIQAIGNDQY</sequence>
<name>A0A1Y3ZWV6_9BACT</name>
<dbReference type="EMBL" id="QRYC01000006">
    <property type="protein sequence ID" value="RGU57232.1"/>
    <property type="molecule type" value="Genomic_DNA"/>
</dbReference>
<organism evidence="1 2">
    <name type="scientific">Odoribacter splanchnicus</name>
    <dbReference type="NCBI Taxonomy" id="28118"/>
    <lineage>
        <taxon>Bacteria</taxon>
        <taxon>Pseudomonadati</taxon>
        <taxon>Bacteroidota</taxon>
        <taxon>Bacteroidia</taxon>
        <taxon>Bacteroidales</taxon>
        <taxon>Odoribacteraceae</taxon>
        <taxon>Odoribacter</taxon>
    </lineage>
</organism>
<protein>
    <submittedName>
        <fullName evidence="1">Uncharacterized protein</fullName>
    </submittedName>
</protein>
<dbReference type="AlphaFoldDB" id="A0A1Y3ZWV6"/>
<dbReference type="Gene3D" id="3.40.390.70">
    <property type="match status" value="1"/>
</dbReference>
<comment type="caution">
    <text evidence="1">The sequence shown here is derived from an EMBL/GenBank/DDBJ whole genome shotgun (WGS) entry which is preliminary data.</text>
</comment>
<accession>A0A1Y3ZWV6</accession>
<evidence type="ECO:0000313" key="1">
    <source>
        <dbReference type="EMBL" id="RGU57232.1"/>
    </source>
</evidence>
<dbReference type="Proteomes" id="UP000284243">
    <property type="component" value="Unassembled WGS sequence"/>
</dbReference>